<protein>
    <recommendedName>
        <fullName evidence="4">PIN domain-containing protein</fullName>
    </recommendedName>
</protein>
<evidence type="ECO:0000313" key="1">
    <source>
        <dbReference type="EMBL" id="VFJ88336.1"/>
    </source>
</evidence>
<evidence type="ECO:0000313" key="2">
    <source>
        <dbReference type="EMBL" id="VFJ93560.1"/>
    </source>
</evidence>
<evidence type="ECO:0008006" key="4">
    <source>
        <dbReference type="Google" id="ProtNLM"/>
    </source>
</evidence>
<dbReference type="AlphaFoldDB" id="A0A450UQQ8"/>
<reference evidence="3" key="1">
    <citation type="submission" date="2019-02" db="EMBL/GenBank/DDBJ databases">
        <authorList>
            <person name="Gruber-Vodicka R. H."/>
            <person name="Seah K. B. B."/>
        </authorList>
    </citation>
    <scope>NUCLEOTIDE SEQUENCE</scope>
    <source>
        <strain evidence="3">BECK_SA2B12</strain>
        <strain evidence="1">BECK_SA2B15</strain>
        <strain evidence="2">BECK_SA2B20</strain>
    </source>
</reference>
<accession>A0A450UQQ8</accession>
<dbReference type="SUPFAM" id="SSF88723">
    <property type="entry name" value="PIN domain-like"/>
    <property type="match status" value="1"/>
</dbReference>
<proteinExistence type="predicted"/>
<dbReference type="EMBL" id="CAADFG010000008">
    <property type="protein sequence ID" value="VFJ88336.1"/>
    <property type="molecule type" value="Genomic_DNA"/>
</dbReference>
<dbReference type="EMBL" id="CAADFI010000046">
    <property type="protein sequence ID" value="VFJ93560.1"/>
    <property type="molecule type" value="Genomic_DNA"/>
</dbReference>
<dbReference type="EMBL" id="CAADFJ010000001">
    <property type="protein sequence ID" value="VFJ94881.1"/>
    <property type="molecule type" value="Genomic_DNA"/>
</dbReference>
<dbReference type="InterPro" id="IPR029060">
    <property type="entry name" value="PIN-like_dom_sf"/>
</dbReference>
<organism evidence="3">
    <name type="scientific">Candidatus Kentrum eta</name>
    <dbReference type="NCBI Taxonomy" id="2126337"/>
    <lineage>
        <taxon>Bacteria</taxon>
        <taxon>Pseudomonadati</taxon>
        <taxon>Pseudomonadota</taxon>
        <taxon>Gammaproteobacteria</taxon>
        <taxon>Candidatus Kentrum</taxon>
    </lineage>
</organism>
<name>A0A450UQQ8_9GAMM</name>
<sequence length="137" mass="14969">MASVIIRTPMKPRIYTDTSVIGGCLDQEFHGASNALLAAFCEGSKIILISDLMLFELSKAPEKVRAVLDRVPEANREYLSLSDAAMDLADEYIAAGAIGPGMREDAQHVALASVERADLLVSWNFKHIVKYPAYPCL</sequence>
<evidence type="ECO:0000313" key="3">
    <source>
        <dbReference type="EMBL" id="VFJ94881.1"/>
    </source>
</evidence>
<gene>
    <name evidence="1" type="ORF">BECKH772A_GA0070896_1000810</name>
    <name evidence="2" type="ORF">BECKH772B_GA0070898_1004618</name>
    <name evidence="3" type="ORF">BECKH772C_GA0070978_1000138</name>
</gene>